<dbReference type="Proteomes" id="UP000012174">
    <property type="component" value="Unassembled WGS sequence"/>
</dbReference>
<feature type="compositionally biased region" description="Polar residues" evidence="1">
    <location>
        <begin position="326"/>
        <end position="335"/>
    </location>
</feature>
<dbReference type="OrthoDB" id="5078320at2759"/>
<evidence type="ECO:0000259" key="2">
    <source>
        <dbReference type="Pfam" id="PF23155"/>
    </source>
</evidence>
<feature type="compositionally biased region" description="Basic and acidic residues" evidence="1">
    <location>
        <begin position="396"/>
        <end position="407"/>
    </location>
</feature>
<dbReference type="KEGG" id="ela:UCREL1_9555"/>
<proteinExistence type="predicted"/>
<feature type="compositionally biased region" description="Gly residues" evidence="1">
    <location>
        <begin position="370"/>
        <end position="383"/>
    </location>
</feature>
<dbReference type="EMBL" id="KB707213">
    <property type="protein sequence ID" value="EMR63497.1"/>
    <property type="molecule type" value="Genomic_DNA"/>
</dbReference>
<feature type="compositionally biased region" description="Low complexity" evidence="1">
    <location>
        <begin position="351"/>
        <end position="369"/>
    </location>
</feature>
<dbReference type="Pfam" id="PF23155">
    <property type="entry name" value="DUF7053"/>
    <property type="match status" value="1"/>
</dbReference>
<dbReference type="InterPro" id="IPR055481">
    <property type="entry name" value="DUF7053"/>
</dbReference>
<sequence length="433" mass="46743">MVLRKKEVYTVVTPIPGFIPRQLAIDILHSHSETITLNPLVLSHKQIQAPRNAAADEYFSTWYEITERVQYIPGIGKLGSGVISFNGCFHDLPWGLQTHIYAPASVDLRVRYRIGGNQPGVEPPEPRPEIGLAALGAPRDGLYLREDIEIKCNIAMMGLVKSQMKTASKEMVARIMKKAELLDAGVLQAMIEDGKIKTLNPRDKTYNTGGGSAISPPGTPLFSPPLSPSIPYQVPRPMSFQQQQQQQQQGSRPGTSSSAQYAMYGNKPYQQQAVELPNVETPYKQPPQNPSAAVVMELPGDFYHASPNLQPPPQPGAVHPMRDRASTATSNLSQHSSDGWRWSGGGGAGGQPSPSQNSSRPTSYSSDAGSGSGGREGGGGFGSPGLDSKGFSAELPTHRETLEEHRNPPPPGAPAQGPYRPYNPADYARVGHR</sequence>
<name>M7SH58_EUTLA</name>
<dbReference type="OMA" id="ISQRIQY"/>
<dbReference type="HOGENOM" id="CLU_028035_0_0_1"/>
<dbReference type="PANTHER" id="PTHR38117:SF2">
    <property type="entry name" value="NACHT AND WD40 DOMAIN PROTEIN"/>
    <property type="match status" value="1"/>
</dbReference>
<evidence type="ECO:0000313" key="3">
    <source>
        <dbReference type="EMBL" id="EMR63497.1"/>
    </source>
</evidence>
<dbReference type="eggNOG" id="ENOG502SHU7">
    <property type="taxonomic scope" value="Eukaryota"/>
</dbReference>
<dbReference type="AlphaFoldDB" id="M7SH58"/>
<feature type="compositionally biased region" description="Pro residues" evidence="1">
    <location>
        <begin position="217"/>
        <end position="228"/>
    </location>
</feature>
<evidence type="ECO:0000313" key="4">
    <source>
        <dbReference type="Proteomes" id="UP000012174"/>
    </source>
</evidence>
<evidence type="ECO:0000256" key="1">
    <source>
        <dbReference type="SAM" id="MobiDB-lite"/>
    </source>
</evidence>
<accession>M7SH58</accession>
<organism evidence="3 4">
    <name type="scientific">Eutypa lata (strain UCR-EL1)</name>
    <name type="common">Grapevine dieback disease fungus</name>
    <name type="synonym">Eutypa armeniacae</name>
    <dbReference type="NCBI Taxonomy" id="1287681"/>
    <lineage>
        <taxon>Eukaryota</taxon>
        <taxon>Fungi</taxon>
        <taxon>Dikarya</taxon>
        <taxon>Ascomycota</taxon>
        <taxon>Pezizomycotina</taxon>
        <taxon>Sordariomycetes</taxon>
        <taxon>Xylariomycetidae</taxon>
        <taxon>Xylariales</taxon>
        <taxon>Diatrypaceae</taxon>
        <taxon>Eutypa</taxon>
    </lineage>
</organism>
<feature type="compositionally biased region" description="Polar residues" evidence="1">
    <location>
        <begin position="250"/>
        <end position="260"/>
    </location>
</feature>
<reference evidence="4" key="1">
    <citation type="journal article" date="2013" name="Genome Announc.">
        <title>Draft genome sequence of the grapevine dieback fungus Eutypa lata UCR-EL1.</title>
        <authorList>
            <person name="Blanco-Ulate B."/>
            <person name="Rolshausen P.E."/>
            <person name="Cantu D."/>
        </authorList>
    </citation>
    <scope>NUCLEOTIDE SEQUENCE [LARGE SCALE GENOMIC DNA]</scope>
    <source>
        <strain evidence="4">UCR-EL1</strain>
    </source>
</reference>
<dbReference type="PANTHER" id="PTHR38117">
    <property type="entry name" value="NACHT AND WD40 DOMAIN PROTEIN"/>
    <property type="match status" value="1"/>
</dbReference>
<protein>
    <recommendedName>
        <fullName evidence="2">DUF7053 domain-containing protein</fullName>
    </recommendedName>
</protein>
<feature type="region of interest" description="Disordered" evidence="1">
    <location>
        <begin position="201"/>
        <end position="261"/>
    </location>
</feature>
<feature type="domain" description="DUF7053" evidence="2">
    <location>
        <begin position="4"/>
        <end position="180"/>
    </location>
</feature>
<keyword evidence="4" id="KW-1185">Reference proteome</keyword>
<gene>
    <name evidence="3" type="ORF">UCREL1_9555</name>
</gene>
<feature type="region of interest" description="Disordered" evidence="1">
    <location>
        <begin position="303"/>
        <end position="433"/>
    </location>
</feature>